<keyword evidence="2" id="KW-1017">Isopeptide bond</keyword>
<feature type="compositionally biased region" description="Low complexity" evidence="11">
    <location>
        <begin position="410"/>
        <end position="428"/>
    </location>
</feature>
<dbReference type="Proteomes" id="UP000467700">
    <property type="component" value="Unassembled WGS sequence"/>
</dbReference>
<feature type="compositionally biased region" description="Polar residues" evidence="11">
    <location>
        <begin position="453"/>
        <end position="467"/>
    </location>
</feature>
<keyword evidence="5" id="KW-0007">Acetylation</keyword>
<keyword evidence="6" id="KW-0175">Coiled coil</keyword>
<gene>
    <name evidence="12" type="ORF">AAE3_LOCUS7807</name>
</gene>
<sequence>MSEGDQLIDSHVSLKQCQKAVEALHSHELKQKEKFEENQLLPAKEQHIWLNVTVKKIVARHRLKPYKIPISHPIVDPRTTPVCLITKDPQREYKDLLEKHNIKFISRVVGIEKLKGKFKPFEARRMLLKENGMFLADERVIPLLPKLLGTKWFEAKKQPIPVCLTRKDLKGELERAISSTYMNQNQGTCTSIKVGKMSQKPSQIVQNVQTALPAIAKAVQGGWDNIQSFHIKTNASMSLPIWSCSLDDAEGGRWDGLKAGDEDDEEDDSDEEDESKAVESSKSKKATPSKGRKRPSSSDEEEEEEEKPKKKAKGPDGASKTKESAKSGSKVASARVDSTATPSKKRKADEQPSTSSKPEVSASSGKKGKPTAGKKKDAAQATTQPTDAGVEALSKKKKSGSKGSDDTASPKKSAPSSGPASTTTPSGEESGKSKEKEKRQKEKSSKAGDAVVSSVSEKTAATPSVSLSKEEVKQKRSAGAGEKKKEIIAKSKGGKSVKNAVLGKKAAQV</sequence>
<evidence type="ECO:0000313" key="13">
    <source>
        <dbReference type="Proteomes" id="UP000467700"/>
    </source>
</evidence>
<dbReference type="CDD" id="cd00403">
    <property type="entry name" value="Ribosomal_L1"/>
    <property type="match status" value="1"/>
</dbReference>
<dbReference type="InterPro" id="IPR023674">
    <property type="entry name" value="Ribosomal_uL1-like"/>
</dbReference>
<dbReference type="SUPFAM" id="SSF56808">
    <property type="entry name" value="Ribosomal protein L1"/>
    <property type="match status" value="1"/>
</dbReference>
<comment type="function">
    <text evidence="8">Regulates cellular senescence through inhibition of PTEN translation. Acts as a pro-apoptotic regulator in response to DNA damage.</text>
</comment>
<evidence type="ECO:0000256" key="8">
    <source>
        <dbReference type="ARBA" id="ARBA00054167"/>
    </source>
</evidence>
<dbReference type="EMBL" id="CACVBS010000049">
    <property type="protein sequence ID" value="CAA7265519.1"/>
    <property type="molecule type" value="Genomic_DNA"/>
</dbReference>
<dbReference type="InterPro" id="IPR016095">
    <property type="entry name" value="Ribosomal_uL1_3-a/b-sand"/>
</dbReference>
<keyword evidence="13" id="KW-1185">Reference proteome</keyword>
<dbReference type="GO" id="GO:0005730">
    <property type="term" value="C:nucleolus"/>
    <property type="evidence" value="ECO:0007669"/>
    <property type="project" value="UniProtKB-SubCell"/>
</dbReference>
<feature type="region of interest" description="Disordered" evidence="11">
    <location>
        <begin position="253"/>
        <end position="509"/>
    </location>
</feature>
<evidence type="ECO:0000256" key="1">
    <source>
        <dbReference type="ARBA" id="ARBA00004604"/>
    </source>
</evidence>
<evidence type="ECO:0000256" key="5">
    <source>
        <dbReference type="ARBA" id="ARBA00022990"/>
    </source>
</evidence>
<evidence type="ECO:0000256" key="11">
    <source>
        <dbReference type="SAM" id="MobiDB-lite"/>
    </source>
</evidence>
<protein>
    <recommendedName>
        <fullName evidence="10">Ribosomal L1 domain-containing protein 1</fullName>
    </recommendedName>
</protein>
<organism evidence="12 13">
    <name type="scientific">Cyclocybe aegerita</name>
    <name type="common">Black poplar mushroom</name>
    <name type="synonym">Agrocybe aegerita</name>
    <dbReference type="NCBI Taxonomy" id="1973307"/>
    <lineage>
        <taxon>Eukaryota</taxon>
        <taxon>Fungi</taxon>
        <taxon>Dikarya</taxon>
        <taxon>Basidiomycota</taxon>
        <taxon>Agaricomycotina</taxon>
        <taxon>Agaricomycetes</taxon>
        <taxon>Agaricomycetidae</taxon>
        <taxon>Agaricales</taxon>
        <taxon>Agaricineae</taxon>
        <taxon>Bolbitiaceae</taxon>
        <taxon>Cyclocybe</taxon>
    </lineage>
</organism>
<dbReference type="FunFam" id="3.40.50.790:FF:000004">
    <property type="entry name" value="Ribosomal L1 domain-containing 1-like 1"/>
    <property type="match status" value="1"/>
</dbReference>
<dbReference type="Pfam" id="PF00687">
    <property type="entry name" value="Ribosomal_L1"/>
    <property type="match status" value="1"/>
</dbReference>
<dbReference type="Gene3D" id="3.30.190.20">
    <property type="match status" value="1"/>
</dbReference>
<dbReference type="AlphaFoldDB" id="A0A8S0VS14"/>
<evidence type="ECO:0000256" key="4">
    <source>
        <dbReference type="ARBA" id="ARBA00022843"/>
    </source>
</evidence>
<dbReference type="Gene3D" id="3.40.50.790">
    <property type="match status" value="1"/>
</dbReference>
<evidence type="ECO:0000256" key="9">
    <source>
        <dbReference type="ARBA" id="ARBA00061550"/>
    </source>
</evidence>
<feature type="compositionally biased region" description="Acidic residues" evidence="11">
    <location>
        <begin position="261"/>
        <end position="274"/>
    </location>
</feature>
<comment type="caution">
    <text evidence="12">The sequence shown here is derived from an EMBL/GenBank/DDBJ whole genome shotgun (WGS) entry which is preliminary data.</text>
</comment>
<evidence type="ECO:0000256" key="7">
    <source>
        <dbReference type="ARBA" id="ARBA00023242"/>
    </source>
</evidence>
<accession>A0A8S0VS14</accession>
<reference evidence="12 13" key="1">
    <citation type="submission" date="2020-01" db="EMBL/GenBank/DDBJ databases">
        <authorList>
            <person name="Gupta K D."/>
        </authorList>
    </citation>
    <scope>NUCLEOTIDE SEQUENCE [LARGE SCALE GENOMIC DNA]</scope>
</reference>
<feature type="compositionally biased region" description="Basic and acidic residues" evidence="11">
    <location>
        <begin position="429"/>
        <end position="446"/>
    </location>
</feature>
<evidence type="ECO:0000256" key="3">
    <source>
        <dbReference type="ARBA" id="ARBA00022553"/>
    </source>
</evidence>
<keyword evidence="7" id="KW-0539">Nucleus</keyword>
<feature type="compositionally biased region" description="Basic residues" evidence="11">
    <location>
        <begin position="283"/>
        <end position="295"/>
    </location>
</feature>
<keyword evidence="3" id="KW-0597">Phosphoprotein</keyword>
<name>A0A8S0VS14_CYCAE</name>
<keyword evidence="4" id="KW-0832">Ubl conjugation</keyword>
<evidence type="ECO:0000256" key="6">
    <source>
        <dbReference type="ARBA" id="ARBA00023054"/>
    </source>
</evidence>
<evidence type="ECO:0000313" key="12">
    <source>
        <dbReference type="EMBL" id="CAA7265519.1"/>
    </source>
</evidence>
<feature type="compositionally biased region" description="Low complexity" evidence="11">
    <location>
        <begin position="379"/>
        <end position="389"/>
    </location>
</feature>
<evidence type="ECO:0000256" key="10">
    <source>
        <dbReference type="ARBA" id="ARBA00070787"/>
    </source>
</evidence>
<evidence type="ECO:0000256" key="2">
    <source>
        <dbReference type="ARBA" id="ARBA00022499"/>
    </source>
</evidence>
<comment type="similarity">
    <text evidence="9">Belongs to the universal ribosomal protein uL1 family. Highly divergent.</text>
</comment>
<proteinExistence type="inferred from homology"/>
<dbReference type="InterPro" id="IPR028364">
    <property type="entry name" value="Ribosomal_uL1/biogenesis"/>
</dbReference>
<dbReference type="OrthoDB" id="10251727at2759"/>
<comment type="subcellular location">
    <subcellularLocation>
        <location evidence="1">Nucleus</location>
        <location evidence="1">Nucleolus</location>
    </subcellularLocation>
</comment>